<sequence>MNIFFVIRCLLSTNSELYDNEEIGSEIWTTNNSTDVVNAIENINRDFIRIERDHYEIEVSNKFAVREFYNVELEGNNSGDQIYKIKLFHDFINSQNEQNMLIISLSKKTNDLLGDLRSISGKSLYKPLDKKFVLGLKNTVTLIDKFSNLLMLLKKTTNVVSDYIQYFGSEKFSFSQALQQLVTDDTKSEDKKTKKRALVPYTLIRKKRKKNDEKNAKNNEKYEEILNKIAKECSYFNYIAKSFISFCDAVEKCTSSMELCLKSLKINYQRYFIYLKGISDFFEIAIAPEITLAKTTFESFNDNLDDKKAILKMHLLNFYVLKDFYEHELFLAKRKIKQAEL</sequence>
<evidence type="ECO:0000313" key="1">
    <source>
        <dbReference type="EMBL" id="KRH95285.1"/>
    </source>
</evidence>
<evidence type="ECO:0000313" key="2">
    <source>
        <dbReference type="Proteomes" id="UP000051530"/>
    </source>
</evidence>
<organism evidence="1 2">
    <name type="scientific">Pseudoloma neurophilia</name>
    <dbReference type="NCBI Taxonomy" id="146866"/>
    <lineage>
        <taxon>Eukaryota</taxon>
        <taxon>Fungi</taxon>
        <taxon>Fungi incertae sedis</taxon>
        <taxon>Microsporidia</taxon>
        <taxon>Pseudoloma</taxon>
    </lineage>
</organism>
<gene>
    <name evidence="1" type="ORF">M153_100015519</name>
</gene>
<accession>A0A0R0M5A3</accession>
<dbReference type="EMBL" id="LGUB01000001">
    <property type="protein sequence ID" value="KRH95285.1"/>
    <property type="molecule type" value="Genomic_DNA"/>
</dbReference>
<name>A0A0R0M5A3_9MICR</name>
<dbReference type="AlphaFoldDB" id="A0A0R0M5A3"/>
<reference evidence="1 2" key="1">
    <citation type="submission" date="2015-07" db="EMBL/GenBank/DDBJ databases">
        <title>The genome of Pseudoloma neurophilia, a relevant intracellular parasite of the zebrafish.</title>
        <authorList>
            <person name="Ndikumana S."/>
            <person name="Pelin A."/>
            <person name="Sanders J."/>
            <person name="Corradi N."/>
        </authorList>
    </citation>
    <scope>NUCLEOTIDE SEQUENCE [LARGE SCALE GENOMIC DNA]</scope>
    <source>
        <strain evidence="1 2">MK1</strain>
    </source>
</reference>
<comment type="caution">
    <text evidence="1">The sequence shown here is derived from an EMBL/GenBank/DDBJ whole genome shotgun (WGS) entry which is preliminary data.</text>
</comment>
<keyword evidence="2" id="KW-1185">Reference proteome</keyword>
<proteinExistence type="predicted"/>
<dbReference type="Proteomes" id="UP000051530">
    <property type="component" value="Unassembled WGS sequence"/>
</dbReference>
<protein>
    <submittedName>
        <fullName evidence="1">Uncharacterized protein</fullName>
    </submittedName>
</protein>
<dbReference type="VEuPathDB" id="MicrosporidiaDB:M153_100015519"/>